<name>A0A7S2U552_9EUKA</name>
<protein>
    <submittedName>
        <fullName evidence="2">Uncharacterized protein</fullName>
    </submittedName>
</protein>
<dbReference type="AlphaFoldDB" id="A0A7S2U552"/>
<gene>
    <name evidence="2" type="ORF">LSP00402_LOCUS22190</name>
</gene>
<keyword evidence="1" id="KW-0812">Transmembrane</keyword>
<keyword evidence="1" id="KW-0472">Membrane</keyword>
<reference evidence="2" key="1">
    <citation type="submission" date="2021-01" db="EMBL/GenBank/DDBJ databases">
        <authorList>
            <person name="Corre E."/>
            <person name="Pelletier E."/>
            <person name="Niang G."/>
            <person name="Scheremetjew M."/>
            <person name="Finn R."/>
            <person name="Kale V."/>
            <person name="Holt S."/>
            <person name="Cochrane G."/>
            <person name="Meng A."/>
            <person name="Brown T."/>
            <person name="Cohen L."/>
        </authorList>
    </citation>
    <scope>NUCLEOTIDE SEQUENCE</scope>
    <source>
        <strain evidence="2">CCMP622</strain>
    </source>
</reference>
<proteinExistence type="predicted"/>
<accession>A0A7S2U552</accession>
<feature type="transmembrane region" description="Helical" evidence="1">
    <location>
        <begin position="125"/>
        <end position="142"/>
    </location>
</feature>
<keyword evidence="1" id="KW-1133">Transmembrane helix</keyword>
<dbReference type="EMBL" id="HBHP01036044">
    <property type="protein sequence ID" value="CAD9778174.1"/>
    <property type="molecule type" value="Transcribed_RNA"/>
</dbReference>
<feature type="transmembrane region" description="Helical" evidence="1">
    <location>
        <begin position="46"/>
        <end position="79"/>
    </location>
</feature>
<organism evidence="2">
    <name type="scientific">Lotharella oceanica</name>
    <dbReference type="NCBI Taxonomy" id="641309"/>
    <lineage>
        <taxon>Eukaryota</taxon>
        <taxon>Sar</taxon>
        <taxon>Rhizaria</taxon>
        <taxon>Cercozoa</taxon>
        <taxon>Chlorarachniophyceae</taxon>
        <taxon>Lotharella</taxon>
    </lineage>
</organism>
<feature type="transmembrane region" description="Helical" evidence="1">
    <location>
        <begin position="21"/>
        <end position="40"/>
    </location>
</feature>
<evidence type="ECO:0000256" key="1">
    <source>
        <dbReference type="SAM" id="Phobius"/>
    </source>
</evidence>
<evidence type="ECO:0000313" key="2">
    <source>
        <dbReference type="EMBL" id="CAD9778174.1"/>
    </source>
</evidence>
<feature type="transmembrane region" description="Helical" evidence="1">
    <location>
        <begin position="100"/>
        <end position="119"/>
    </location>
</feature>
<sequence>MDATSKLIAILDYNGSLWDCFLNYLMTGLAVALMISFGTAESAMRWTFFFAAITTYQLSLCLFLFECVGISIVWNTVITWMLFHKRNEDKRKDRDRFQSMLMHLSLLLGIVVNMYYFFAEELLTTFAHVLSWGLGIAVYYLDARLSGPKGTKDL</sequence>